<accession>A0A815L9R4</accession>
<dbReference type="OrthoDB" id="5946976at2759"/>
<dbReference type="PANTHER" id="PTHR43319:SF3">
    <property type="entry name" value="BETA-LACTAMASE-RELATED DOMAIN-CONTAINING PROTEIN"/>
    <property type="match status" value="1"/>
</dbReference>
<evidence type="ECO:0000313" key="4">
    <source>
        <dbReference type="EMBL" id="CAF1406291.1"/>
    </source>
</evidence>
<dbReference type="InterPro" id="IPR001466">
    <property type="entry name" value="Beta-lactam-related"/>
</dbReference>
<dbReference type="InterPro" id="IPR052907">
    <property type="entry name" value="Beta-lactamase/esterase"/>
</dbReference>
<gene>
    <name evidence="3" type="ORF">EDS130_LOCUS36105</name>
    <name evidence="4" type="ORF">XAT740_LOCUS34429</name>
</gene>
<keyword evidence="1" id="KW-1133">Transmembrane helix</keyword>
<dbReference type="Proteomes" id="UP000663852">
    <property type="component" value="Unassembled WGS sequence"/>
</dbReference>
<dbReference type="Gene3D" id="3.40.710.10">
    <property type="entry name" value="DD-peptidase/beta-lactamase superfamily"/>
    <property type="match status" value="1"/>
</dbReference>
<proteinExistence type="predicted"/>
<feature type="transmembrane region" description="Helical" evidence="1">
    <location>
        <begin position="35"/>
        <end position="53"/>
    </location>
</feature>
<name>A0A815L9R4_ADIRI</name>
<dbReference type="EMBL" id="CAJNOJ010000329">
    <property type="protein sequence ID" value="CAF1402402.1"/>
    <property type="molecule type" value="Genomic_DNA"/>
</dbReference>
<dbReference type="EMBL" id="CAJNOR010003363">
    <property type="protein sequence ID" value="CAF1406291.1"/>
    <property type="molecule type" value="Genomic_DNA"/>
</dbReference>
<keyword evidence="5" id="KW-1185">Reference proteome</keyword>
<dbReference type="Proteomes" id="UP000663828">
    <property type="component" value="Unassembled WGS sequence"/>
</dbReference>
<evidence type="ECO:0000313" key="5">
    <source>
        <dbReference type="Proteomes" id="UP000663828"/>
    </source>
</evidence>
<dbReference type="SUPFAM" id="SSF56601">
    <property type="entry name" value="beta-lactamase/transpeptidase-like"/>
    <property type="match status" value="1"/>
</dbReference>
<protein>
    <recommendedName>
        <fullName evidence="2">Beta-lactamase-related domain-containing protein</fullName>
    </recommendedName>
</protein>
<dbReference type="InterPro" id="IPR012338">
    <property type="entry name" value="Beta-lactam/transpept-like"/>
</dbReference>
<reference evidence="4" key="1">
    <citation type="submission" date="2021-02" db="EMBL/GenBank/DDBJ databases">
        <authorList>
            <person name="Nowell W R."/>
        </authorList>
    </citation>
    <scope>NUCLEOTIDE SEQUENCE</scope>
</reference>
<dbReference type="AlphaFoldDB" id="A0A815L9R4"/>
<keyword evidence="1" id="KW-0812">Transmembrane</keyword>
<feature type="domain" description="Beta-lactamase-related" evidence="2">
    <location>
        <begin position="16"/>
        <end position="113"/>
    </location>
</feature>
<sequence>MGLVLDRARALYTRYCAAVALCVEKGWLDYEALVAQYWTEALFFFVIFLLRNISVSDILAYRANIPCVDQDLTTTDLYDWNEMTFLLAAQKYYWKPGSDHDYHAYTIGFLVDELDSDFYNNAVGTNLPPIVPIVATAITCNDAFPMQSANSENYVFNDPRLHYAVLPAVNGVSNVHTRM</sequence>
<keyword evidence="1" id="KW-0472">Membrane</keyword>
<comment type="caution">
    <text evidence="4">The sequence shown here is derived from an EMBL/GenBank/DDBJ whole genome shotgun (WGS) entry which is preliminary data.</text>
</comment>
<evidence type="ECO:0000256" key="1">
    <source>
        <dbReference type="SAM" id="Phobius"/>
    </source>
</evidence>
<organism evidence="4 5">
    <name type="scientific">Adineta ricciae</name>
    <name type="common">Rotifer</name>
    <dbReference type="NCBI Taxonomy" id="249248"/>
    <lineage>
        <taxon>Eukaryota</taxon>
        <taxon>Metazoa</taxon>
        <taxon>Spiralia</taxon>
        <taxon>Gnathifera</taxon>
        <taxon>Rotifera</taxon>
        <taxon>Eurotatoria</taxon>
        <taxon>Bdelloidea</taxon>
        <taxon>Adinetida</taxon>
        <taxon>Adinetidae</taxon>
        <taxon>Adineta</taxon>
    </lineage>
</organism>
<evidence type="ECO:0000313" key="3">
    <source>
        <dbReference type="EMBL" id="CAF1402402.1"/>
    </source>
</evidence>
<dbReference type="Pfam" id="PF00144">
    <property type="entry name" value="Beta-lactamase"/>
    <property type="match status" value="1"/>
</dbReference>
<dbReference type="PANTHER" id="PTHR43319">
    <property type="entry name" value="BETA-LACTAMASE-RELATED"/>
    <property type="match status" value="1"/>
</dbReference>
<evidence type="ECO:0000259" key="2">
    <source>
        <dbReference type="Pfam" id="PF00144"/>
    </source>
</evidence>